<dbReference type="Gene3D" id="3.20.20.70">
    <property type="entry name" value="Aldolase class I"/>
    <property type="match status" value="1"/>
</dbReference>
<proteinExistence type="inferred from homology"/>
<evidence type="ECO:0000256" key="4">
    <source>
        <dbReference type="ARBA" id="ARBA00022643"/>
    </source>
</evidence>
<comment type="function">
    <text evidence="9 10">Catalyzes the synthesis of 5,6-dihydrouridine (D), a modified base found in the D-loop of most tRNAs, via the reduction of the C5-C6 double bond in target uridines. Specifically modifies U20 and U20a in tRNAs.</text>
</comment>
<dbReference type="NCBIfam" id="NF008774">
    <property type="entry name" value="PRK11815.1"/>
    <property type="match status" value="1"/>
</dbReference>
<keyword evidence="13" id="KW-0547">Nucleotide-binding</keyword>
<keyword evidence="5 10" id="KW-0819">tRNA processing</keyword>
<feature type="site" description="Interacts with tRNA" evidence="10">
    <location>
        <position position="206"/>
    </location>
</feature>
<dbReference type="InterPro" id="IPR018517">
    <property type="entry name" value="tRNA_hU_synthase_CS"/>
</dbReference>
<evidence type="ECO:0000256" key="14">
    <source>
        <dbReference type="SAM" id="MobiDB-lite"/>
    </source>
</evidence>
<dbReference type="NCBIfam" id="TIGR00742">
    <property type="entry name" value="yjbN"/>
    <property type="match status" value="1"/>
</dbReference>
<dbReference type="InterPro" id="IPR035587">
    <property type="entry name" value="DUS-like_FMN-bd"/>
</dbReference>
<keyword evidence="17" id="KW-1185">Reference proteome</keyword>
<dbReference type="HAMAP" id="MF_02041">
    <property type="entry name" value="DusA_subfam"/>
    <property type="match status" value="1"/>
</dbReference>
<dbReference type="FunFam" id="3.20.20.70:FF:000083">
    <property type="entry name" value="tRNA-dihydrouridine(20/20a) synthase"/>
    <property type="match status" value="1"/>
</dbReference>
<dbReference type="PROSITE" id="PS01136">
    <property type="entry name" value="UPF0034"/>
    <property type="match status" value="1"/>
</dbReference>
<evidence type="ECO:0000256" key="7">
    <source>
        <dbReference type="ARBA" id="ARBA00022884"/>
    </source>
</evidence>
<dbReference type="EMBL" id="NRSD01000005">
    <property type="protein sequence ID" value="MBK1644328.1"/>
    <property type="molecule type" value="Genomic_DNA"/>
</dbReference>
<dbReference type="Pfam" id="PF01207">
    <property type="entry name" value="Dus"/>
    <property type="match status" value="1"/>
</dbReference>
<keyword evidence="6 10" id="KW-0521">NADP</keyword>
<evidence type="ECO:0000256" key="2">
    <source>
        <dbReference type="ARBA" id="ARBA00022555"/>
    </source>
</evidence>
<keyword evidence="4 10" id="KW-0288">FMN</keyword>
<dbReference type="GO" id="GO:0000049">
    <property type="term" value="F:tRNA binding"/>
    <property type="evidence" value="ECO:0007669"/>
    <property type="project" value="UniProtKB-UniRule"/>
</dbReference>
<keyword evidence="3 10" id="KW-0285">Flavoprotein</keyword>
<feature type="binding site" evidence="10 13">
    <location>
        <position position="90"/>
    </location>
    <ligand>
        <name>FMN</name>
        <dbReference type="ChEBI" id="CHEBI:58210"/>
    </ligand>
</feature>
<evidence type="ECO:0000256" key="6">
    <source>
        <dbReference type="ARBA" id="ARBA00022857"/>
    </source>
</evidence>
<keyword evidence="2 10" id="KW-0820">tRNA-binding</keyword>
<evidence type="ECO:0000256" key="13">
    <source>
        <dbReference type="PIRSR" id="PIRSR006621-2"/>
    </source>
</evidence>
<dbReference type="CDD" id="cd02801">
    <property type="entry name" value="DUS_like_FMN"/>
    <property type="match status" value="1"/>
</dbReference>
<dbReference type="EC" id="1.3.1.91" evidence="10"/>
<comment type="catalytic activity">
    <reaction evidence="10">
        <text>5,6-dihydrouridine(20a) in tRNA + NAD(+) = uridine(20a) in tRNA + NADH + H(+)</text>
        <dbReference type="Rhea" id="RHEA:53348"/>
        <dbReference type="Rhea" id="RHEA-COMP:13535"/>
        <dbReference type="Rhea" id="RHEA-COMP:13536"/>
        <dbReference type="ChEBI" id="CHEBI:15378"/>
        <dbReference type="ChEBI" id="CHEBI:57540"/>
        <dbReference type="ChEBI" id="CHEBI:57945"/>
        <dbReference type="ChEBI" id="CHEBI:65315"/>
        <dbReference type="ChEBI" id="CHEBI:74443"/>
    </reaction>
</comment>
<sequence>MTHPHTAESSCPSARARAGGRDAGPDRRLAVAPMLDWTDRHCRYFLRLITRHTLLYTEMITTGALIHGGRDGGRERFLGFDPAEHPIALQLGGSDPKEMAICARMGAERGYDEININVGCPSDRVQNGRFGACLMAEPRVVADCLAAMKDAVTIPVTVKSRIGIDELDSEEALLDFVSTLAEAGCDAFIIHARKAWLSGLSPRENRDIPPLRYEVVERLKSKRPDLAIIVNGGITSLDAVQDFLTRLDGTMIGREAYQNPWLLATADREIFGDDHPIPSRHAVLEAFLPYAERQRAAGVPLSAMSRHLLGLFQGQPGARAWRRHLSEEAHRPGAGIGVLTAVLPPTPRTLVPG</sequence>
<keyword evidence="8 10" id="KW-0560">Oxidoreductase</keyword>
<comment type="similarity">
    <text evidence="11">Belongs to the dus family.</text>
</comment>
<protein>
    <recommendedName>
        <fullName evidence="10">tRNA-dihydrouridine(20/20a) synthase</fullName>
        <ecNumber evidence="10">1.3.1.91</ecNumber>
    </recommendedName>
    <alternativeName>
        <fullName evidence="10">U20-specific dihydrouridine synthase</fullName>
        <shortName evidence="10">U20-specific Dus</shortName>
    </alternativeName>
    <alternativeName>
        <fullName evidence="10">tRNA-dihydrouridine synthase A</fullName>
    </alternativeName>
</protein>
<dbReference type="PANTHER" id="PTHR42907">
    <property type="entry name" value="FMN-LINKED OXIDOREDUCTASES SUPERFAMILY PROTEIN"/>
    <property type="match status" value="1"/>
</dbReference>
<comment type="similarity">
    <text evidence="10">Belongs to the Dus family. DusA subfamily.</text>
</comment>
<feature type="binding site" evidence="10">
    <location>
        <begin position="33"/>
        <end position="35"/>
    </location>
    <ligand>
        <name>FMN</name>
        <dbReference type="ChEBI" id="CHEBI:58210"/>
    </ligand>
</feature>
<comment type="caution">
    <text evidence="10">Lacks conserved residue(s) required for the propagation of feature annotation.</text>
</comment>
<feature type="site" description="Interacts with tRNA; defines subfamily-specific binding signature" evidence="10">
    <location>
        <position position="319"/>
    </location>
</feature>
<dbReference type="RefSeq" id="WP_200387132.1">
    <property type="nucleotide sequence ID" value="NZ_NRSD01000005.1"/>
</dbReference>
<evidence type="ECO:0000256" key="12">
    <source>
        <dbReference type="PIRSR" id="PIRSR006621-1"/>
    </source>
</evidence>
<evidence type="ECO:0000256" key="11">
    <source>
        <dbReference type="PIRNR" id="PIRNR006621"/>
    </source>
</evidence>
<accession>A0A9X1B8K0</accession>
<keyword evidence="7 10" id="KW-0694">RNA-binding</keyword>
<reference evidence="16 17" key="1">
    <citation type="journal article" date="2020" name="Microorganisms">
        <title>Osmotic Adaptation and Compatible Solute Biosynthesis of Phototrophic Bacteria as Revealed from Genome Analyses.</title>
        <authorList>
            <person name="Imhoff J.F."/>
            <person name="Rahn T."/>
            <person name="Kunzel S."/>
            <person name="Keller A."/>
            <person name="Neulinger S.C."/>
        </authorList>
    </citation>
    <scope>NUCLEOTIDE SEQUENCE [LARGE SCALE GENOMIC DNA]</scope>
    <source>
        <strain evidence="16 17">DSM 21303</strain>
    </source>
</reference>
<comment type="catalytic activity">
    <reaction evidence="10">
        <text>5,6-dihydrouridine(20a) in tRNA + NADP(+) = uridine(20a) in tRNA + NADPH + H(+)</text>
        <dbReference type="Rhea" id="RHEA:53344"/>
        <dbReference type="Rhea" id="RHEA-COMP:13535"/>
        <dbReference type="Rhea" id="RHEA-COMP:13536"/>
        <dbReference type="ChEBI" id="CHEBI:15378"/>
        <dbReference type="ChEBI" id="CHEBI:57783"/>
        <dbReference type="ChEBI" id="CHEBI:58349"/>
        <dbReference type="ChEBI" id="CHEBI:65315"/>
        <dbReference type="ChEBI" id="CHEBI:74443"/>
    </reaction>
</comment>
<gene>
    <name evidence="10" type="primary">dusA</name>
    <name evidence="16" type="ORF">CKO25_06595</name>
</gene>
<feature type="region of interest" description="Disordered" evidence="14">
    <location>
        <begin position="1"/>
        <end position="25"/>
    </location>
</feature>
<dbReference type="GO" id="GO:0102264">
    <property type="term" value="F:tRNA-dihydrouridine20 synthase activity"/>
    <property type="evidence" value="ECO:0007669"/>
    <property type="project" value="UniProtKB-EC"/>
</dbReference>
<dbReference type="InterPro" id="IPR004653">
    <property type="entry name" value="DusA"/>
</dbReference>
<dbReference type="GO" id="GO:0010181">
    <property type="term" value="F:FMN binding"/>
    <property type="evidence" value="ECO:0007669"/>
    <property type="project" value="UniProtKB-UniRule"/>
</dbReference>
<comment type="cofactor">
    <cofactor evidence="1 10 11 13">
        <name>FMN</name>
        <dbReference type="ChEBI" id="CHEBI:58210"/>
    </cofactor>
</comment>
<feature type="binding site" evidence="10 13">
    <location>
        <begin position="231"/>
        <end position="233"/>
    </location>
    <ligand>
        <name>FMN</name>
        <dbReference type="ChEBI" id="CHEBI:58210"/>
    </ligand>
</feature>
<evidence type="ECO:0000256" key="9">
    <source>
        <dbReference type="ARBA" id="ARBA00058013"/>
    </source>
</evidence>
<evidence type="ECO:0000313" key="17">
    <source>
        <dbReference type="Proteomes" id="UP001138802"/>
    </source>
</evidence>
<name>A0A9X1B8K0_9GAMM</name>
<feature type="site" description="Interacts with tRNA; defines subfamily-specific binding signature" evidence="10">
    <location>
        <position position="322"/>
    </location>
</feature>
<comment type="catalytic activity">
    <reaction evidence="10">
        <text>5,6-dihydrouridine(20) in tRNA + NADP(+) = uridine(20) in tRNA + NADPH + H(+)</text>
        <dbReference type="Rhea" id="RHEA:53336"/>
        <dbReference type="Rhea" id="RHEA-COMP:13533"/>
        <dbReference type="Rhea" id="RHEA-COMP:13534"/>
        <dbReference type="ChEBI" id="CHEBI:15378"/>
        <dbReference type="ChEBI" id="CHEBI:57783"/>
        <dbReference type="ChEBI" id="CHEBI:58349"/>
        <dbReference type="ChEBI" id="CHEBI:65315"/>
        <dbReference type="ChEBI" id="CHEBI:74443"/>
        <dbReference type="EC" id="1.3.1.91"/>
    </reaction>
</comment>
<comment type="catalytic activity">
    <reaction evidence="10">
        <text>5,6-dihydrouridine(20) in tRNA + NAD(+) = uridine(20) in tRNA + NADH + H(+)</text>
        <dbReference type="Rhea" id="RHEA:53340"/>
        <dbReference type="Rhea" id="RHEA-COMP:13533"/>
        <dbReference type="Rhea" id="RHEA-COMP:13534"/>
        <dbReference type="ChEBI" id="CHEBI:15378"/>
        <dbReference type="ChEBI" id="CHEBI:57540"/>
        <dbReference type="ChEBI" id="CHEBI:57945"/>
        <dbReference type="ChEBI" id="CHEBI:65315"/>
        <dbReference type="ChEBI" id="CHEBI:74443"/>
        <dbReference type="EC" id="1.3.1.91"/>
    </reaction>
</comment>
<evidence type="ECO:0000259" key="15">
    <source>
        <dbReference type="Pfam" id="PF01207"/>
    </source>
</evidence>
<evidence type="ECO:0000256" key="10">
    <source>
        <dbReference type="HAMAP-Rule" id="MF_02041"/>
    </source>
</evidence>
<dbReference type="GO" id="GO:0050660">
    <property type="term" value="F:flavin adenine dinucleotide binding"/>
    <property type="evidence" value="ECO:0007669"/>
    <property type="project" value="InterPro"/>
</dbReference>
<dbReference type="PANTHER" id="PTHR42907:SF1">
    <property type="entry name" value="FMN-LINKED OXIDOREDUCTASES SUPERFAMILY PROTEIN"/>
    <property type="match status" value="1"/>
</dbReference>
<comment type="caution">
    <text evidence="16">The sequence shown here is derived from an EMBL/GenBank/DDBJ whole genome shotgun (WGS) entry which is preliminary data.</text>
</comment>
<dbReference type="PIRSF" id="PIRSF006621">
    <property type="entry name" value="Dus"/>
    <property type="match status" value="1"/>
</dbReference>
<evidence type="ECO:0000256" key="3">
    <source>
        <dbReference type="ARBA" id="ARBA00022630"/>
    </source>
</evidence>
<dbReference type="InterPro" id="IPR013785">
    <property type="entry name" value="Aldolase_TIM"/>
</dbReference>
<organism evidence="16 17">
    <name type="scientific">Thiocapsa imhoffii</name>
    <dbReference type="NCBI Taxonomy" id="382777"/>
    <lineage>
        <taxon>Bacteria</taxon>
        <taxon>Pseudomonadati</taxon>
        <taxon>Pseudomonadota</taxon>
        <taxon>Gammaproteobacteria</taxon>
        <taxon>Chromatiales</taxon>
        <taxon>Chromatiaceae</taxon>
        <taxon>Thiocapsa</taxon>
    </lineage>
</organism>
<dbReference type="Proteomes" id="UP001138802">
    <property type="component" value="Unassembled WGS sequence"/>
</dbReference>
<feature type="binding site" evidence="10 13">
    <location>
        <position position="191"/>
    </location>
    <ligand>
        <name>FMN</name>
        <dbReference type="ChEBI" id="CHEBI:58210"/>
    </ligand>
</feature>
<dbReference type="Gene3D" id="1.20.120.1460">
    <property type="match status" value="1"/>
</dbReference>
<feature type="domain" description="DUS-like FMN-binding" evidence="15">
    <location>
        <begin position="31"/>
        <end position="331"/>
    </location>
</feature>
<evidence type="ECO:0000256" key="8">
    <source>
        <dbReference type="ARBA" id="ARBA00023002"/>
    </source>
</evidence>
<feature type="binding site" evidence="10 13">
    <location>
        <begin position="253"/>
        <end position="254"/>
    </location>
    <ligand>
        <name>FMN</name>
        <dbReference type="ChEBI" id="CHEBI:58210"/>
    </ligand>
</feature>
<evidence type="ECO:0000256" key="5">
    <source>
        <dbReference type="ARBA" id="ARBA00022694"/>
    </source>
</evidence>
<dbReference type="InterPro" id="IPR001269">
    <property type="entry name" value="DUS_fam"/>
</dbReference>
<feature type="active site" description="Proton donor" evidence="10 12">
    <location>
        <position position="120"/>
    </location>
</feature>
<evidence type="ECO:0000313" key="16">
    <source>
        <dbReference type="EMBL" id="MBK1644328.1"/>
    </source>
</evidence>
<feature type="site" description="Interacts with tRNA" evidence="10">
    <location>
        <position position="117"/>
    </location>
</feature>
<dbReference type="AlphaFoldDB" id="A0A9X1B8K0"/>
<feature type="binding site" evidence="10 13">
    <location>
        <position position="159"/>
    </location>
    <ligand>
        <name>FMN</name>
        <dbReference type="ChEBI" id="CHEBI:58210"/>
    </ligand>
</feature>
<evidence type="ECO:0000256" key="1">
    <source>
        <dbReference type="ARBA" id="ARBA00001917"/>
    </source>
</evidence>
<dbReference type="SUPFAM" id="SSF51395">
    <property type="entry name" value="FMN-linked oxidoreductases"/>
    <property type="match status" value="1"/>
</dbReference>